<keyword evidence="5" id="KW-1185">Reference proteome</keyword>
<keyword evidence="2" id="KW-0378">Hydrolase</keyword>
<comment type="caution">
    <text evidence="4">The sequence shown here is derived from an EMBL/GenBank/DDBJ whole genome shotgun (WGS) entry which is preliminary data.</text>
</comment>
<dbReference type="Gene3D" id="3.90.79.10">
    <property type="entry name" value="Nucleoside Triphosphate Pyrophosphohydrolase"/>
    <property type="match status" value="1"/>
</dbReference>
<dbReference type="EMBL" id="JACSPZ010000002">
    <property type="protein sequence ID" value="MBD8036038.1"/>
    <property type="molecule type" value="Genomic_DNA"/>
</dbReference>
<gene>
    <name evidence="4" type="ORF">H9635_04740</name>
</gene>
<dbReference type="SUPFAM" id="SSF55811">
    <property type="entry name" value="Nudix"/>
    <property type="match status" value="1"/>
</dbReference>
<dbReference type="InterPro" id="IPR000086">
    <property type="entry name" value="NUDIX_hydrolase_dom"/>
</dbReference>
<protein>
    <submittedName>
        <fullName evidence="4">NUDIX domain-containing protein</fullName>
    </submittedName>
</protein>
<feature type="domain" description="Nudix hydrolase" evidence="3">
    <location>
        <begin position="27"/>
        <end position="160"/>
    </location>
</feature>
<evidence type="ECO:0000256" key="2">
    <source>
        <dbReference type="ARBA" id="ARBA00022801"/>
    </source>
</evidence>
<dbReference type="RefSeq" id="WP_191699006.1">
    <property type="nucleotide sequence ID" value="NZ_JACSPZ010000002.1"/>
</dbReference>
<evidence type="ECO:0000256" key="1">
    <source>
        <dbReference type="ARBA" id="ARBA00022723"/>
    </source>
</evidence>
<evidence type="ECO:0000313" key="5">
    <source>
        <dbReference type="Proteomes" id="UP000619101"/>
    </source>
</evidence>
<dbReference type="PANTHER" id="PTHR12629">
    <property type="entry name" value="DIPHOSPHOINOSITOL POLYPHOSPHATE PHOSPHOHYDROLASE"/>
    <property type="match status" value="1"/>
</dbReference>
<keyword evidence="1" id="KW-0479">Metal-binding</keyword>
<dbReference type="InterPro" id="IPR015797">
    <property type="entry name" value="NUDIX_hydrolase-like_dom_sf"/>
</dbReference>
<name>A0ABR8XVX0_9BACL</name>
<accession>A0ABR8XVX0</accession>
<dbReference type="Pfam" id="PF00293">
    <property type="entry name" value="NUDIX"/>
    <property type="match status" value="1"/>
</dbReference>
<reference evidence="4 5" key="1">
    <citation type="submission" date="2020-08" db="EMBL/GenBank/DDBJ databases">
        <title>A Genomic Blueprint of the Chicken Gut Microbiome.</title>
        <authorList>
            <person name="Gilroy R."/>
            <person name="Ravi A."/>
            <person name="Getino M."/>
            <person name="Pursley I."/>
            <person name="Horton D.L."/>
            <person name="Alikhan N.-F."/>
            <person name="Baker D."/>
            <person name="Gharbi K."/>
            <person name="Hall N."/>
            <person name="Watson M."/>
            <person name="Adriaenssens E.M."/>
            <person name="Foster-Nyarko E."/>
            <person name="Jarju S."/>
            <person name="Secka A."/>
            <person name="Antonio M."/>
            <person name="Oren A."/>
            <person name="Chaudhuri R."/>
            <person name="La Ragione R.M."/>
            <person name="Hildebrand F."/>
            <person name="Pallen M.J."/>
        </authorList>
    </citation>
    <scope>NUCLEOTIDE SEQUENCE [LARGE SCALE GENOMIC DNA]</scope>
    <source>
        <strain evidence="4 5">A46</strain>
    </source>
</reference>
<sequence length="162" mass="18604">MKTIYVNWAGNKVKLTWIPGMKINQSIKVTSVHSICIKDGNILLVQIKHRGFNFPGGHLEAGETPEEAILRETYEEGYVNGKIQYIGSIEVSHEENPSFNPNGKYPMIGYQAFYRIDVNECFPFLREHESKSRIWVEPTEVSFVINDHELTKLILEDALIHN</sequence>
<dbReference type="Proteomes" id="UP000619101">
    <property type="component" value="Unassembled WGS sequence"/>
</dbReference>
<evidence type="ECO:0000259" key="3">
    <source>
        <dbReference type="PROSITE" id="PS51462"/>
    </source>
</evidence>
<dbReference type="PANTHER" id="PTHR12629:SF0">
    <property type="entry name" value="DIPHOSPHOINOSITOL-POLYPHOSPHATE DIPHOSPHATASE"/>
    <property type="match status" value="1"/>
</dbReference>
<dbReference type="CDD" id="cd02883">
    <property type="entry name" value="NUDIX_Hydrolase"/>
    <property type="match status" value="1"/>
</dbReference>
<dbReference type="PROSITE" id="PS51462">
    <property type="entry name" value="NUDIX"/>
    <property type="match status" value="1"/>
</dbReference>
<evidence type="ECO:0000313" key="4">
    <source>
        <dbReference type="EMBL" id="MBD8036038.1"/>
    </source>
</evidence>
<proteinExistence type="predicted"/>
<organism evidence="4 5">
    <name type="scientific">Solibacillus faecavium</name>
    <dbReference type="NCBI Taxonomy" id="2762221"/>
    <lineage>
        <taxon>Bacteria</taxon>
        <taxon>Bacillati</taxon>
        <taxon>Bacillota</taxon>
        <taxon>Bacilli</taxon>
        <taxon>Bacillales</taxon>
        <taxon>Caryophanaceae</taxon>
        <taxon>Solibacillus</taxon>
    </lineage>
</organism>